<keyword evidence="2" id="KW-1185">Reference proteome</keyword>
<reference evidence="1" key="1">
    <citation type="submission" date="2022-08" db="EMBL/GenBank/DDBJ databases">
        <title>Genome Sequence of Lecanicillium fungicola.</title>
        <authorList>
            <person name="Buettner E."/>
        </authorList>
    </citation>
    <scope>NUCLEOTIDE SEQUENCE</scope>
    <source>
        <strain evidence="1">Babe33</strain>
    </source>
</reference>
<gene>
    <name evidence="1" type="ORF">NQ176_g10481</name>
</gene>
<organism evidence="1 2">
    <name type="scientific">Zarea fungicola</name>
    <dbReference type="NCBI Taxonomy" id="93591"/>
    <lineage>
        <taxon>Eukaryota</taxon>
        <taxon>Fungi</taxon>
        <taxon>Dikarya</taxon>
        <taxon>Ascomycota</taxon>
        <taxon>Pezizomycotina</taxon>
        <taxon>Sordariomycetes</taxon>
        <taxon>Hypocreomycetidae</taxon>
        <taxon>Hypocreales</taxon>
        <taxon>Cordycipitaceae</taxon>
        <taxon>Zarea</taxon>
    </lineage>
</organism>
<sequence>MLFRLAFAAAALLGSGSLADVCIEKTEILPDGWMEIKDKVNASEPYSFSIALKQPMMKGLRSLLMTVDAGLLSQVEANNMRAPAPAAVGEVQGWLRSHGINDAEVKNDWINVKATVGQTDALIGSVLKHYIYEGESTPVLRTTQYSIPDSLKDHIDFIYPVSNFMRPVRSMSKIKWIDESDLGKRQNAPPSCNLITTPECVRKAYNFNYVTPDDKSSVTLGIS</sequence>
<accession>A0ACC1MHJ5</accession>
<protein>
    <submittedName>
        <fullName evidence="1">Uncharacterized protein</fullName>
    </submittedName>
</protein>
<evidence type="ECO:0000313" key="2">
    <source>
        <dbReference type="Proteomes" id="UP001143910"/>
    </source>
</evidence>
<dbReference type="Proteomes" id="UP001143910">
    <property type="component" value="Unassembled WGS sequence"/>
</dbReference>
<dbReference type="EMBL" id="JANJQO010002879">
    <property type="protein sequence ID" value="KAJ2965718.1"/>
    <property type="molecule type" value="Genomic_DNA"/>
</dbReference>
<comment type="caution">
    <text evidence="1">The sequence shown here is derived from an EMBL/GenBank/DDBJ whole genome shotgun (WGS) entry which is preliminary data.</text>
</comment>
<proteinExistence type="predicted"/>
<name>A0ACC1MHJ5_9HYPO</name>
<evidence type="ECO:0000313" key="1">
    <source>
        <dbReference type="EMBL" id="KAJ2965718.1"/>
    </source>
</evidence>